<evidence type="ECO:0000256" key="1">
    <source>
        <dbReference type="ARBA" id="ARBA00004651"/>
    </source>
</evidence>
<dbReference type="EMBL" id="JBHRSK010000007">
    <property type="protein sequence ID" value="MFC2968559.1"/>
    <property type="molecule type" value="Genomic_DNA"/>
</dbReference>
<evidence type="ECO:0000256" key="7">
    <source>
        <dbReference type="SAM" id="SignalP"/>
    </source>
</evidence>
<organism evidence="8 9">
    <name type="scientific">Acidimangrovimonas pyrenivorans</name>
    <dbReference type="NCBI Taxonomy" id="2030798"/>
    <lineage>
        <taxon>Bacteria</taxon>
        <taxon>Pseudomonadati</taxon>
        <taxon>Pseudomonadota</taxon>
        <taxon>Alphaproteobacteria</taxon>
        <taxon>Rhodobacterales</taxon>
        <taxon>Paracoccaceae</taxon>
        <taxon>Acidimangrovimonas</taxon>
    </lineage>
</organism>
<dbReference type="Proteomes" id="UP001595443">
    <property type="component" value="Unassembled WGS sequence"/>
</dbReference>
<feature type="transmembrane region" description="Helical" evidence="6">
    <location>
        <begin position="256"/>
        <end position="277"/>
    </location>
</feature>
<keyword evidence="7" id="KW-0732">Signal</keyword>
<dbReference type="Pfam" id="PF09678">
    <property type="entry name" value="Caa3_CtaG"/>
    <property type="match status" value="1"/>
</dbReference>
<comment type="caution">
    <text evidence="8">The sequence shown here is derived from an EMBL/GenBank/DDBJ whole genome shotgun (WGS) entry which is preliminary data.</text>
</comment>
<sequence length="346" mass="37378">MIWTVGAMLAAGPASAAPAAPSAASWGFNPLLLALLAGAGWLYMAGVDRLAARKRPVAAWRQTLFYAALVLIYAALQSPLDRMAEHQYWLHAVQQLMLRVAGPMLIALSAPVSALLAGLPGQGRRRLARALPHRGAPKRALRALARPLPASALFILTLYFWALPPVQNAALRHVPLHIALNLSAFATGLLFFLTLFDPRDPPVAAPHGRRQMMLIGASFGQILIGAAMTLKPMVVYPAYDRAFGMAAKADEATGGFLMWTPTCLILLAAIMLVVVQWNGAEARRWARAQRGGLSNSEIMALMPQTAEELWMVAGPKNRRLAFSLSAIPLVLFMLVFAIVETVRILG</sequence>
<gene>
    <name evidence="8" type="ORF">ACFOES_10675</name>
</gene>
<evidence type="ECO:0000256" key="6">
    <source>
        <dbReference type="SAM" id="Phobius"/>
    </source>
</evidence>
<feature type="transmembrane region" description="Helical" evidence="6">
    <location>
        <begin position="320"/>
        <end position="339"/>
    </location>
</feature>
<proteinExistence type="predicted"/>
<feature type="transmembrane region" description="Helical" evidence="6">
    <location>
        <begin position="174"/>
        <end position="193"/>
    </location>
</feature>
<feature type="transmembrane region" description="Helical" evidence="6">
    <location>
        <begin position="58"/>
        <end position="76"/>
    </location>
</feature>
<dbReference type="InterPro" id="IPR019108">
    <property type="entry name" value="Caa3_assmbl_CtaG-rel"/>
</dbReference>
<feature type="transmembrane region" description="Helical" evidence="6">
    <location>
        <begin position="26"/>
        <end position="46"/>
    </location>
</feature>
<evidence type="ECO:0000256" key="3">
    <source>
        <dbReference type="ARBA" id="ARBA00022692"/>
    </source>
</evidence>
<evidence type="ECO:0000313" key="8">
    <source>
        <dbReference type="EMBL" id="MFC2968559.1"/>
    </source>
</evidence>
<feature type="signal peptide" evidence="7">
    <location>
        <begin position="1"/>
        <end position="16"/>
    </location>
</feature>
<comment type="subcellular location">
    <subcellularLocation>
        <location evidence="1">Cell membrane</location>
        <topology evidence="1">Multi-pass membrane protein</topology>
    </subcellularLocation>
</comment>
<dbReference type="RefSeq" id="WP_377833259.1">
    <property type="nucleotide sequence ID" value="NZ_JBHRSK010000007.1"/>
</dbReference>
<name>A0ABV7AGQ5_9RHOB</name>
<evidence type="ECO:0000256" key="5">
    <source>
        <dbReference type="ARBA" id="ARBA00023136"/>
    </source>
</evidence>
<evidence type="ECO:0000256" key="4">
    <source>
        <dbReference type="ARBA" id="ARBA00022989"/>
    </source>
</evidence>
<evidence type="ECO:0000256" key="2">
    <source>
        <dbReference type="ARBA" id="ARBA00022475"/>
    </source>
</evidence>
<feature type="transmembrane region" description="Helical" evidence="6">
    <location>
        <begin position="214"/>
        <end position="236"/>
    </location>
</feature>
<keyword evidence="2" id="KW-1003">Cell membrane</keyword>
<protein>
    <submittedName>
        <fullName evidence="8">Cytochrome c oxidase assembly protein</fullName>
    </submittedName>
</protein>
<keyword evidence="5 6" id="KW-0472">Membrane</keyword>
<feature type="transmembrane region" description="Helical" evidence="6">
    <location>
        <begin position="96"/>
        <end position="119"/>
    </location>
</feature>
<feature type="chain" id="PRO_5045101400" evidence="7">
    <location>
        <begin position="17"/>
        <end position="346"/>
    </location>
</feature>
<reference evidence="9" key="1">
    <citation type="journal article" date="2019" name="Int. J. Syst. Evol. Microbiol.">
        <title>The Global Catalogue of Microorganisms (GCM) 10K type strain sequencing project: providing services to taxonomists for standard genome sequencing and annotation.</title>
        <authorList>
            <consortium name="The Broad Institute Genomics Platform"/>
            <consortium name="The Broad Institute Genome Sequencing Center for Infectious Disease"/>
            <person name="Wu L."/>
            <person name="Ma J."/>
        </authorList>
    </citation>
    <scope>NUCLEOTIDE SEQUENCE [LARGE SCALE GENOMIC DNA]</scope>
    <source>
        <strain evidence="9">KCTC 62192</strain>
    </source>
</reference>
<accession>A0ABV7AGQ5</accession>
<keyword evidence="3 6" id="KW-0812">Transmembrane</keyword>
<keyword evidence="4 6" id="KW-1133">Transmembrane helix</keyword>
<feature type="transmembrane region" description="Helical" evidence="6">
    <location>
        <begin position="140"/>
        <end position="162"/>
    </location>
</feature>
<evidence type="ECO:0000313" key="9">
    <source>
        <dbReference type="Proteomes" id="UP001595443"/>
    </source>
</evidence>
<keyword evidence="9" id="KW-1185">Reference proteome</keyword>